<evidence type="ECO:0000313" key="1">
    <source>
        <dbReference type="EMBL" id="XCG96038.1"/>
    </source>
</evidence>
<protein>
    <submittedName>
        <fullName evidence="1">DGTPase inhibitor</fullName>
    </submittedName>
</protein>
<accession>A0AAU8EC75</accession>
<reference evidence="1" key="1">
    <citation type="submission" date="2024-05" db="EMBL/GenBank/DDBJ databases">
        <authorList>
            <person name="Ferriol-Gonzalez C."/>
            <person name="Concha-Eloko R."/>
            <person name="Bernabeu-Gimeno M."/>
            <person name="Fernandez-Cuenca F."/>
            <person name="Canada-Garcia J.E."/>
            <person name="Garcia-Cobos S."/>
            <person name="Sanjuan R."/>
            <person name="Domingo-Calap P."/>
        </authorList>
    </citation>
    <scope>NUCLEOTIDE SEQUENCE</scope>
</reference>
<name>A0AAU8EC75_9VIRU</name>
<gene>
    <name evidence="1" type="ORF">vBKpn15P3_11</name>
</gene>
<sequence>MATEKKRWLFDGSTSQWSRLGAAERRLLDTTGLHVVMLDDPFTNTVLFNVLEPRGSLLISKRFSHWSIDSASDWLANLTADYSSWK</sequence>
<proteinExistence type="predicted"/>
<dbReference type="EMBL" id="PP848840">
    <property type="protein sequence ID" value="XCG96038.1"/>
    <property type="molecule type" value="Genomic_DNA"/>
</dbReference>
<organism evidence="1">
    <name type="scientific">Klebsiella phage vB_Kpn15-P3</name>
    <dbReference type="NCBI Taxonomy" id="3230844"/>
    <lineage>
        <taxon>Viruses</taxon>
    </lineage>
</organism>